<feature type="compositionally biased region" description="Basic and acidic residues" evidence="5">
    <location>
        <begin position="1991"/>
        <end position="2000"/>
    </location>
</feature>
<dbReference type="SUPFAM" id="SSF48371">
    <property type="entry name" value="ARM repeat"/>
    <property type="match status" value="1"/>
</dbReference>
<feature type="compositionally biased region" description="Basic and acidic residues" evidence="5">
    <location>
        <begin position="1486"/>
        <end position="1528"/>
    </location>
</feature>
<keyword evidence="1" id="KW-0547">Nucleotide-binding</keyword>
<dbReference type="SUPFAM" id="SSF52540">
    <property type="entry name" value="P-loop containing nucleoside triphosphate hydrolases"/>
    <property type="match status" value="2"/>
</dbReference>
<dbReference type="FunFam" id="3.40.50.300:FF:000326">
    <property type="entry name" value="P-loop containing nucleoside triphosphate hydrolase"/>
    <property type="match status" value="2"/>
</dbReference>
<dbReference type="Gene3D" id="3.40.50.300">
    <property type="entry name" value="P-loop containing nucleotide triphosphate hydrolases"/>
    <property type="match status" value="4"/>
</dbReference>
<feature type="region of interest" description="Disordered" evidence="5">
    <location>
        <begin position="1449"/>
        <end position="1528"/>
    </location>
</feature>
<evidence type="ECO:0000256" key="5">
    <source>
        <dbReference type="SAM" id="MobiDB-lite"/>
    </source>
</evidence>
<dbReference type="GO" id="GO:0004386">
    <property type="term" value="F:helicase activity"/>
    <property type="evidence" value="ECO:0007669"/>
    <property type="project" value="UniProtKB-KW"/>
</dbReference>
<dbReference type="InterPro" id="IPR047187">
    <property type="entry name" value="SF1_C_Upf1"/>
</dbReference>
<dbReference type="GO" id="GO:0005694">
    <property type="term" value="C:chromosome"/>
    <property type="evidence" value="ECO:0007669"/>
    <property type="project" value="UniProtKB-ARBA"/>
</dbReference>
<dbReference type="InterPro" id="IPR045055">
    <property type="entry name" value="DNA2/NAM7-like"/>
</dbReference>
<gene>
    <name evidence="7" type="ORF">RHSIM_Rhsim08G0023000</name>
</gene>
<evidence type="ECO:0000256" key="1">
    <source>
        <dbReference type="ARBA" id="ARBA00022741"/>
    </source>
</evidence>
<evidence type="ECO:0000313" key="7">
    <source>
        <dbReference type="EMBL" id="KAF7134788.1"/>
    </source>
</evidence>
<feature type="domain" description="MIF4G" evidence="6">
    <location>
        <begin position="2093"/>
        <end position="2313"/>
    </location>
</feature>
<dbReference type="GO" id="GO:0016787">
    <property type="term" value="F:hydrolase activity"/>
    <property type="evidence" value="ECO:0007669"/>
    <property type="project" value="UniProtKB-KW"/>
</dbReference>
<evidence type="ECO:0000313" key="8">
    <source>
        <dbReference type="Proteomes" id="UP000626092"/>
    </source>
</evidence>
<dbReference type="SMART" id="SM00543">
    <property type="entry name" value="MIF4G"/>
    <property type="match status" value="1"/>
</dbReference>
<dbReference type="InterPro" id="IPR016024">
    <property type="entry name" value="ARM-type_fold"/>
</dbReference>
<dbReference type="Pfam" id="PF20073">
    <property type="entry name" value="DUF6469"/>
    <property type="match status" value="1"/>
</dbReference>
<keyword evidence="3" id="KW-0347">Helicase</keyword>
<dbReference type="InterPro" id="IPR041677">
    <property type="entry name" value="DNA2/NAM7_AAA_11"/>
</dbReference>
<dbReference type="GO" id="GO:0005524">
    <property type="term" value="F:ATP binding"/>
    <property type="evidence" value="ECO:0007669"/>
    <property type="project" value="UniProtKB-KW"/>
</dbReference>
<dbReference type="Gene3D" id="1.25.40.180">
    <property type="match status" value="1"/>
</dbReference>
<feature type="compositionally biased region" description="Acidic residues" evidence="5">
    <location>
        <begin position="1455"/>
        <end position="1465"/>
    </location>
</feature>
<dbReference type="Proteomes" id="UP000626092">
    <property type="component" value="Unassembled WGS sequence"/>
</dbReference>
<dbReference type="PANTHER" id="PTHR10887:SF522">
    <property type="entry name" value="P-LOOP CONTAINING NUCLEOSIDE TRIPHOSPHATE HYDROLASES SUPERFAMILY PROTEIN"/>
    <property type="match status" value="1"/>
</dbReference>
<dbReference type="InterPro" id="IPR027417">
    <property type="entry name" value="P-loop_NTPase"/>
</dbReference>
<dbReference type="Pfam" id="PF02854">
    <property type="entry name" value="MIF4G"/>
    <property type="match status" value="1"/>
</dbReference>
<evidence type="ECO:0000259" key="6">
    <source>
        <dbReference type="SMART" id="SM00543"/>
    </source>
</evidence>
<accession>A0A834GI63</accession>
<dbReference type="InterPro" id="IPR045529">
    <property type="entry name" value="DUF6469"/>
</dbReference>
<dbReference type="EMBL" id="WJXA01000008">
    <property type="protein sequence ID" value="KAF7134788.1"/>
    <property type="molecule type" value="Genomic_DNA"/>
</dbReference>
<feature type="region of interest" description="Disordered" evidence="5">
    <location>
        <begin position="1978"/>
        <end position="2012"/>
    </location>
</feature>
<organism evidence="7 8">
    <name type="scientific">Rhododendron simsii</name>
    <name type="common">Sims's rhododendron</name>
    <dbReference type="NCBI Taxonomy" id="118357"/>
    <lineage>
        <taxon>Eukaryota</taxon>
        <taxon>Viridiplantae</taxon>
        <taxon>Streptophyta</taxon>
        <taxon>Embryophyta</taxon>
        <taxon>Tracheophyta</taxon>
        <taxon>Spermatophyta</taxon>
        <taxon>Magnoliopsida</taxon>
        <taxon>eudicotyledons</taxon>
        <taxon>Gunneridae</taxon>
        <taxon>Pentapetalae</taxon>
        <taxon>asterids</taxon>
        <taxon>Ericales</taxon>
        <taxon>Ericaceae</taxon>
        <taxon>Ericoideae</taxon>
        <taxon>Rhodoreae</taxon>
        <taxon>Rhododendron</taxon>
    </lineage>
</organism>
<dbReference type="InterPro" id="IPR041679">
    <property type="entry name" value="DNA2/NAM7-like_C"/>
</dbReference>
<dbReference type="Pfam" id="PF13087">
    <property type="entry name" value="AAA_12"/>
    <property type="match status" value="2"/>
</dbReference>
<dbReference type="GO" id="GO:0003723">
    <property type="term" value="F:RNA binding"/>
    <property type="evidence" value="ECO:0007669"/>
    <property type="project" value="InterPro"/>
</dbReference>
<sequence>MTSMEEDDEAEVSPPKGAQSLVDLVLSWSIHDVLNKDLYKDKVQQIPTTFPSTSCYLKSFIFPLIEETHADLCSGMEKLADASTYKISSVERSKEYRPPKDLLYEIEIERTTNTKNAGDKCELETGDLFALTDIRPRCIDDLSRPKSGYLIALVQQVRDGCSLCSFDKYAKARTNSHNVLCSSGLNDSQEEAVLKCIATRGCVHDSTVKLIWGPPGTGKTKTIGALLCVLRQMKCRTLTCAPTNLAVLEVTRRLLRLVMQSVDCGIYGLGDVVLFGNRERMQIDAHDDLSNVFLDNRAKILGKCFAPKSGWRHYLQLMISLLEDPGHQYHLYLNDKRERNDESDDDMEDEEMLEFGRDKKELYAQNFRIVKNKKSWMKIIAQTLRDNKERKKGNEVLVQKNRSHDGKANNGNYRIGNKRRLNFGEFVKKEFKYIQKEMKYFIVNLCIHLPTCFISLEVVENMFQALDFLDHHGTLLCSASVVSDEEILNITEDGRGYDSGSSELSVSKRNCLQMLRSLPEAFFPPDALKSSIRAFCLDNACLLFCTASSSVRLHIQGRTPVELLVVDEAAQLKECESAIPLQLPGLRHAMLIGDEQQLPALVKSKICEEADFGRSLFERLVLLGHRKHLLNVQYRMHPSISLFPNQEFYKRQILDAQNVKERSYHRSFLQGDLYGSYSFINIAFGSEDVNDGHSLRNMVEVAAVCDIISRLFKESVALKKRIGIGVIAPYKAQVSAIQEKLGSTYGSDPKSDFSVRVRTVDGFQGGEEDVIIISTVRSNGIGSVGFLSNIRRVNVALTRARYCLWILGNGTTLKNSGSVWKKIVADAKNRGFFHHADEDRNLSVAIIAALVDVDQLDIRLHVEPLLFSGARWKVCIDDTFWKSMEKVKDIEIRKEALSLLTKISCGWRRPHKEANLISLSGISTRFLEYYKVNERLNLVWTVVIHEEKYDYKQVLVVWDISALSDIAEVAKKLDNFFRRNFIVPVEMEIEMRVKYSPTCNVEIFRFILIMDVETFAIPGAILLRMGSSDAKKGESKGEGLVDLVFSWSLADVLNKDLYKTQVKPIPETFSSTKEYMDSFIYPLIEETRSGLSENIHAVHLAPMREIWTINISKDFELPNALYYNISLNRKRDIANGKVIMYEPKIGDLIALTEVRPKCIRDLDSPKSPYVIAVVQGMGEYGSEKIEIRASKTIVSGEYGDQREDKKKQSLFVVFLRHLITEIRMWTALKSELEGGSMNIIKRLLQPDSTIGENCTSCSFEESNRDVESEVRNATSTFKLDDSQQDAVLSCVATGLCRHQNTVKLIWGPPGTGKTKTAASLLFVLLRIKCRTLTCAPTNIAVFGVASRLMSLVSRALEYDTYGLGDIVLFGIGERMKIDDHEDTLDVLLDSRMKIDDDHEDILDVLLGYRVYALSRCLSPLSGWKHNVQSMLCLLEDPEEMYRLYLEQEKKKNEDDDKGEEEEEESSFEHQTVNSNEDEDISQDLNDVDKKEEEEEPSKREEKLKFDCKREEKENSTQNNKEKGEKAEKDEGPLTFEEFFVKRFKLISKKLIFCIKKLYTHMPTSFIPLEAVKKMMKVLDLLKSIEAMSMCSQAVANEGLKEVSNRVDEFGNMMSSNRECVQVLRFLSETLNLPNFIEHHEIRSFCLQNACLIFCTASSSVTLHTEGMGQLELLVIDDAAQLKECESTIPLQLSGLRHAILIGDERQLPANVQYWICQAAEFERSLFERLVILGHKKHLLNVQYRMHPSISLFPNRKFYESRILDGPNVKEQAYERRLLQGSMYGTYSFINVSQGKEGCENQGVTNMVEVAVVSEIVASLSKECVAAKQKFRVGCSSPYLAQVRALREKLGETYNTDSYPDFTVDVQSVDEFKGGEEDLIIISTVRCNGQGTVGFLSNCQRTNVALTRARHCLWIIGNGATLITSGSVWKELVVDAKARGCFYDANDDKNLAQAVAGALVELNELDALRITDSQRYPNTRWKKQNSSQMRYSEPDNRDWRSRSAPFPPSGEQRSWETIREKRESGCLFNRQDQLNSQFARAQISFKQGVGAGPWSTREGTLSEKEHVLKTVNPMVTSRCGWGLYVETLANTGAMLILNKLTPENFDLLKGQLIDSGITTADILKGVTSLIFDKAVLNPRVCPLYAQLCSHLHEKLPPFPADERGGKITFKRVLLNKCQEAFEGTNKIREELKQMTSSELELERRDKNRMIKIHTLGNIRIIGELWKQKMVPEKIVHHIVKELLGHDTKTCPEEENIEAICQFFNTSGKNLDETPLSRRTNDIYFWRLEELSTNPQLAPQLRSMVRDVIDLRASNWIPRREEVETIAGLRSPKHHLWNAPILTDSDIARGPGNPSP</sequence>
<keyword evidence="8" id="KW-1185">Reference proteome</keyword>
<dbReference type="Pfam" id="PF13086">
    <property type="entry name" value="AAA_11"/>
    <property type="match status" value="2"/>
</dbReference>
<evidence type="ECO:0000256" key="3">
    <source>
        <dbReference type="ARBA" id="ARBA00022806"/>
    </source>
</evidence>
<keyword evidence="4" id="KW-0067">ATP-binding</keyword>
<proteinExistence type="predicted"/>
<evidence type="ECO:0000256" key="4">
    <source>
        <dbReference type="ARBA" id="ARBA00022840"/>
    </source>
</evidence>
<dbReference type="InterPro" id="IPR003890">
    <property type="entry name" value="MIF4G-like_typ-3"/>
</dbReference>
<comment type="caution">
    <text evidence="7">The sequence shown here is derived from an EMBL/GenBank/DDBJ whole genome shotgun (WGS) entry which is preliminary data.</text>
</comment>
<protein>
    <recommendedName>
        <fullName evidence="6">MIF4G domain-containing protein</fullName>
    </recommendedName>
</protein>
<evidence type="ECO:0000256" key="2">
    <source>
        <dbReference type="ARBA" id="ARBA00022801"/>
    </source>
</evidence>
<dbReference type="PANTHER" id="PTHR10887">
    <property type="entry name" value="DNA2/NAM7 HELICASE FAMILY"/>
    <property type="match status" value="1"/>
</dbReference>
<name>A0A834GI63_RHOSS</name>
<dbReference type="OrthoDB" id="6513042at2759"/>
<dbReference type="CDD" id="cd18808">
    <property type="entry name" value="SF1_C_Upf1"/>
    <property type="match status" value="2"/>
</dbReference>
<reference evidence="7" key="1">
    <citation type="submission" date="2019-11" db="EMBL/GenBank/DDBJ databases">
        <authorList>
            <person name="Liu Y."/>
            <person name="Hou J."/>
            <person name="Li T.-Q."/>
            <person name="Guan C.-H."/>
            <person name="Wu X."/>
            <person name="Wu H.-Z."/>
            <person name="Ling F."/>
            <person name="Zhang R."/>
            <person name="Shi X.-G."/>
            <person name="Ren J.-P."/>
            <person name="Chen E.-F."/>
            <person name="Sun J.-M."/>
        </authorList>
    </citation>
    <scope>NUCLEOTIDE SEQUENCE</scope>
    <source>
        <strain evidence="7">Adult_tree_wgs_1</strain>
        <tissue evidence="7">Leaves</tissue>
    </source>
</reference>
<keyword evidence="2" id="KW-0378">Hydrolase</keyword>